<dbReference type="PANTHER" id="PTHR13234:SF8">
    <property type="entry name" value="GAMMA-INTERFERON-INDUCIBLE LYSOSOMAL THIOL REDUCTASE"/>
    <property type="match status" value="1"/>
</dbReference>
<evidence type="ECO:0000313" key="9">
    <source>
        <dbReference type="EMBL" id="AIU41386.1"/>
    </source>
</evidence>
<keyword evidence="4 7" id="KW-0732">Signal</keyword>
<gene>
    <name evidence="9" type="primary">GILT</name>
</gene>
<evidence type="ECO:0000259" key="8">
    <source>
        <dbReference type="PROSITE" id="PS51110"/>
    </source>
</evidence>
<keyword evidence="5" id="KW-1015">Disulfide bond</keyword>
<name>A0A097P984_STIMO</name>
<evidence type="ECO:0000256" key="1">
    <source>
        <dbReference type="ARBA" id="ARBA00004613"/>
    </source>
</evidence>
<evidence type="ECO:0000256" key="7">
    <source>
        <dbReference type="SAM" id="SignalP"/>
    </source>
</evidence>
<dbReference type="Pfam" id="PF03227">
    <property type="entry name" value="GILT"/>
    <property type="match status" value="1"/>
</dbReference>
<feature type="signal peptide" evidence="7">
    <location>
        <begin position="1"/>
        <end position="27"/>
    </location>
</feature>
<proteinExistence type="inferred from homology"/>
<evidence type="ECO:0000256" key="2">
    <source>
        <dbReference type="ARBA" id="ARBA00005679"/>
    </source>
</evidence>
<dbReference type="InterPro" id="IPR003119">
    <property type="entry name" value="SAP_A"/>
</dbReference>
<dbReference type="AlphaFoldDB" id="A0A097P984"/>
<keyword evidence="3" id="KW-0964">Secreted</keyword>
<dbReference type="GO" id="GO:0005576">
    <property type="term" value="C:extracellular region"/>
    <property type="evidence" value="ECO:0007669"/>
    <property type="project" value="UniProtKB-SubCell"/>
</dbReference>
<accession>A0A097P984</accession>
<evidence type="ECO:0000256" key="3">
    <source>
        <dbReference type="ARBA" id="ARBA00022525"/>
    </source>
</evidence>
<reference evidence="9" key="1">
    <citation type="submission" date="2014-07" db="EMBL/GenBank/DDBJ databases">
        <authorList>
            <person name="Ren C.-H."/>
            <person name="Chen T."/>
            <person name="Jiang X."/>
            <person name="Luo X."/>
            <person name="Wang Y.-H."/>
            <person name="Hu C.-Q."/>
        </authorList>
    </citation>
    <scope>NUCLEOTIDE SEQUENCE</scope>
</reference>
<keyword evidence="6" id="KW-0325">Glycoprotein</keyword>
<evidence type="ECO:0000256" key="5">
    <source>
        <dbReference type="ARBA" id="ARBA00023157"/>
    </source>
</evidence>
<dbReference type="GO" id="GO:0016671">
    <property type="term" value="F:oxidoreductase activity, acting on a sulfur group of donors, disulfide as acceptor"/>
    <property type="evidence" value="ECO:0007669"/>
    <property type="project" value="InterPro"/>
</dbReference>
<organism evidence="9">
    <name type="scientific">Stichopus monotuberculatus</name>
    <name type="common">Sea cucumber</name>
    <name type="synonym">Holothuria monotuberculata</name>
    <dbReference type="NCBI Taxonomy" id="576894"/>
    <lineage>
        <taxon>Eukaryota</taxon>
        <taxon>Metazoa</taxon>
        <taxon>Echinodermata</taxon>
        <taxon>Eleutherozoa</taxon>
        <taxon>Echinozoa</taxon>
        <taxon>Holothuroidea</taxon>
        <taxon>Aspidochirotacea</taxon>
        <taxon>Aspidochirotida</taxon>
        <taxon>Stichopodidae</taxon>
        <taxon>Stichopus</taxon>
    </lineage>
</organism>
<sequence>MAKFVIPSTILCLLIGIVGPGLPTVESLQCVHPPSVWCSDKAIAKSCQVEKQCEKWNPPTAQAPPVGVALYYESLCPGCREFIADQLYPTWQKLGNDVINITLVPYGNAKEQFVNNSWEFTCQHGVQECRGNILETCILYVAKDFTTAFESIHCMEASTDPVTSASQCCDEASLGFGPVSDCSTSSTGNKLEHQMGLLTEALDPPHKYTPWITLNGVHTDTIQEKAQSDLLSLVCDTYQGTPPGACSNKHDVCPK</sequence>
<feature type="domain" description="Saposin A-type" evidence="8">
    <location>
        <begin position="23"/>
        <end position="61"/>
    </location>
</feature>
<dbReference type="PROSITE" id="PS51110">
    <property type="entry name" value="SAP_A"/>
    <property type="match status" value="1"/>
</dbReference>
<dbReference type="InterPro" id="IPR004911">
    <property type="entry name" value="Interferon-induced_GILT"/>
</dbReference>
<comment type="subcellular location">
    <subcellularLocation>
        <location evidence="1">Secreted</location>
    </subcellularLocation>
</comment>
<comment type="similarity">
    <text evidence="2">Belongs to the GILT family.</text>
</comment>
<reference evidence="9" key="2">
    <citation type="journal article" date="2015" name="Fish Shellfish Immunol.">
        <title>The first echinoderm gamma-interferon-inducible lysosomal thiol reductase (GILT) identified from sea cucumber (Stichopus monotuberculatus).</title>
        <authorList>
            <person name="Ren C."/>
            <person name="Chen T."/>
            <person name="Jiang X."/>
            <person name="Luo X."/>
            <person name="Wang Y."/>
            <person name="Hu C."/>
        </authorList>
    </citation>
    <scope>NUCLEOTIDE SEQUENCE</scope>
</reference>
<evidence type="ECO:0000256" key="4">
    <source>
        <dbReference type="ARBA" id="ARBA00022729"/>
    </source>
</evidence>
<feature type="chain" id="PRO_5001931542" evidence="7">
    <location>
        <begin position="28"/>
        <end position="255"/>
    </location>
</feature>
<dbReference type="PANTHER" id="PTHR13234">
    <property type="entry name" value="GAMMA-INTERFERON INDUCIBLE LYSOSOMAL THIOL REDUCTASE GILT"/>
    <property type="match status" value="1"/>
</dbReference>
<dbReference type="EMBL" id="KM209196">
    <property type="protein sequence ID" value="AIU41386.1"/>
    <property type="molecule type" value="Genomic_DNA"/>
</dbReference>
<evidence type="ECO:0000256" key="6">
    <source>
        <dbReference type="ARBA" id="ARBA00023180"/>
    </source>
</evidence>
<protein>
    <submittedName>
        <fullName evidence="9">Gamma-interferon-inducible lysosomal thiol reductase</fullName>
    </submittedName>
</protein>
<dbReference type="GO" id="GO:0005764">
    <property type="term" value="C:lysosome"/>
    <property type="evidence" value="ECO:0007669"/>
    <property type="project" value="TreeGrafter"/>
</dbReference>